<dbReference type="Proteomes" id="UP000625711">
    <property type="component" value="Unassembled WGS sequence"/>
</dbReference>
<dbReference type="CDD" id="cd05324">
    <property type="entry name" value="carb_red_PTCR-like_SDR_c"/>
    <property type="match status" value="1"/>
</dbReference>
<dbReference type="Gene3D" id="3.40.50.720">
    <property type="entry name" value="NAD(P)-binding Rossmann-like Domain"/>
    <property type="match status" value="1"/>
</dbReference>
<comment type="caution">
    <text evidence="6">The sequence shown here is derived from an EMBL/GenBank/DDBJ whole genome shotgun (WGS) entry which is preliminary data.</text>
</comment>
<reference evidence="6" key="1">
    <citation type="submission" date="2020-08" db="EMBL/GenBank/DDBJ databases">
        <title>Genome sequencing and assembly of the red palm weevil Rhynchophorus ferrugineus.</title>
        <authorList>
            <person name="Dias G.B."/>
            <person name="Bergman C.M."/>
            <person name="Manee M."/>
        </authorList>
    </citation>
    <scope>NUCLEOTIDE SEQUENCE</scope>
    <source>
        <strain evidence="6">AA-2017</strain>
        <tissue evidence="6">Whole larva</tissue>
    </source>
</reference>
<keyword evidence="7" id="KW-1185">Reference proteome</keyword>
<dbReference type="PANTHER" id="PTHR43963">
    <property type="entry name" value="CARBONYL REDUCTASE 1-RELATED"/>
    <property type="match status" value="1"/>
</dbReference>
<dbReference type="OrthoDB" id="7289984at2759"/>
<dbReference type="EC" id="1.1.1.184" evidence="4"/>
<dbReference type="InterPro" id="IPR020904">
    <property type="entry name" value="Sc_DH/Rdtase_CS"/>
</dbReference>
<organism evidence="6 7">
    <name type="scientific">Rhynchophorus ferrugineus</name>
    <name type="common">Red palm weevil</name>
    <name type="synonym">Curculio ferrugineus</name>
    <dbReference type="NCBI Taxonomy" id="354439"/>
    <lineage>
        <taxon>Eukaryota</taxon>
        <taxon>Metazoa</taxon>
        <taxon>Ecdysozoa</taxon>
        <taxon>Arthropoda</taxon>
        <taxon>Hexapoda</taxon>
        <taxon>Insecta</taxon>
        <taxon>Pterygota</taxon>
        <taxon>Neoptera</taxon>
        <taxon>Endopterygota</taxon>
        <taxon>Coleoptera</taxon>
        <taxon>Polyphaga</taxon>
        <taxon>Cucujiformia</taxon>
        <taxon>Curculionidae</taxon>
        <taxon>Dryophthorinae</taxon>
        <taxon>Rhynchophorus</taxon>
    </lineage>
</organism>
<proteinExistence type="inferred from homology"/>
<evidence type="ECO:0000313" key="7">
    <source>
        <dbReference type="Proteomes" id="UP000625711"/>
    </source>
</evidence>
<dbReference type="InterPro" id="IPR036291">
    <property type="entry name" value="NAD(P)-bd_dom_sf"/>
</dbReference>
<evidence type="ECO:0000313" key="6">
    <source>
        <dbReference type="EMBL" id="KAF7284407.1"/>
    </source>
</evidence>
<evidence type="ECO:0000256" key="3">
    <source>
        <dbReference type="ARBA" id="ARBA00023002"/>
    </source>
</evidence>
<accession>A0A834IT18</accession>
<evidence type="ECO:0000256" key="2">
    <source>
        <dbReference type="ARBA" id="ARBA00022857"/>
    </source>
</evidence>
<dbReference type="Pfam" id="PF00106">
    <property type="entry name" value="adh_short"/>
    <property type="match status" value="2"/>
</dbReference>
<evidence type="ECO:0000256" key="5">
    <source>
        <dbReference type="RuleBase" id="RU000363"/>
    </source>
</evidence>
<dbReference type="PROSITE" id="PS00061">
    <property type="entry name" value="ADH_SHORT"/>
    <property type="match status" value="1"/>
</dbReference>
<comment type="similarity">
    <text evidence="1 5">Belongs to the short-chain dehydrogenases/reductases (SDR) family.</text>
</comment>
<dbReference type="PANTHER" id="PTHR43963:SF4">
    <property type="entry name" value="CARBONYL REDUCTASE (NADPH)"/>
    <property type="match status" value="1"/>
</dbReference>
<dbReference type="EMBL" id="JAACXV010000078">
    <property type="protein sequence ID" value="KAF7284407.1"/>
    <property type="molecule type" value="Genomic_DNA"/>
</dbReference>
<dbReference type="AlphaFoldDB" id="A0A834IT18"/>
<evidence type="ECO:0000256" key="1">
    <source>
        <dbReference type="ARBA" id="ARBA00006484"/>
    </source>
</evidence>
<protein>
    <recommendedName>
        <fullName evidence="4">carbonyl reductase (NADPH)</fullName>
        <ecNumber evidence="4">1.1.1.184</ecNumber>
    </recommendedName>
</protein>
<evidence type="ECO:0000256" key="4">
    <source>
        <dbReference type="ARBA" id="ARBA00026118"/>
    </source>
</evidence>
<name>A0A834IT18_RHYFE</name>
<dbReference type="InterPro" id="IPR045313">
    <property type="entry name" value="CBR1-like"/>
</dbReference>
<keyword evidence="2" id="KW-0521">NADP</keyword>
<dbReference type="SUPFAM" id="SSF51735">
    <property type="entry name" value="NAD(P)-binding Rossmann-fold domains"/>
    <property type="match status" value="1"/>
</dbReference>
<keyword evidence="3" id="KW-0560">Oxidoreductase</keyword>
<dbReference type="PRINTS" id="PR00080">
    <property type="entry name" value="SDRFAMILY"/>
</dbReference>
<gene>
    <name evidence="6" type="ORF">GWI33_022193</name>
</gene>
<sequence length="277" mass="30626">MVSPKVAVVTGSNKGIGFAIVKGLCEKYDGEVYLTARSVQRGQAAVDVLKKLGYKPLFHQLDITDQNSVDAFKEYLKQKHGGIDLLVNNAAIAFREDSKESFGTQAKETIRVNYFATLKVCEALFPLLRQNARVVNISSMMGHLSRIPSETLRDKLKNNNLTIAELSQLMEKFVKDSEAGKNIEEGWGSSAYAVSKVGVSALTFAQQRLFDSETPNRNVAVNAVHPGYVDTDMTNHRGILTPEQGARAPLFLSLEATFKGKYVWNDTTVVDWIKPLP</sequence>
<dbReference type="InterPro" id="IPR002347">
    <property type="entry name" value="SDR_fam"/>
</dbReference>
<dbReference type="GO" id="GO:0004090">
    <property type="term" value="F:carbonyl reductase (NADPH) activity"/>
    <property type="evidence" value="ECO:0007669"/>
    <property type="project" value="UniProtKB-EC"/>
</dbReference>
<dbReference type="PRINTS" id="PR00081">
    <property type="entry name" value="GDHRDH"/>
</dbReference>